<feature type="region of interest" description="Disordered" evidence="1">
    <location>
        <begin position="48"/>
        <end position="79"/>
    </location>
</feature>
<dbReference type="OrthoDB" id="9816113at2"/>
<gene>
    <name evidence="3" type="ORF">A3224_11150</name>
    <name evidence="4" type="ORF">OQJ68_09610</name>
</gene>
<reference evidence="5" key="2">
    <citation type="submission" date="2016-03" db="EMBL/GenBank/DDBJ databases">
        <authorList>
            <person name="Lee Y.-S."/>
            <person name="Choi Y.-L."/>
        </authorList>
    </citation>
    <scope>NUCLEOTIDE SEQUENCE [LARGE SCALE GENOMIC DNA]</scope>
    <source>
        <strain evidence="5">DAU221</strain>
    </source>
</reference>
<evidence type="ECO:0000313" key="5">
    <source>
        <dbReference type="Proteomes" id="UP000076077"/>
    </source>
</evidence>
<dbReference type="CDD" id="cd06532">
    <property type="entry name" value="Glyco_transf_25"/>
    <property type="match status" value="1"/>
</dbReference>
<dbReference type="InterPro" id="IPR002654">
    <property type="entry name" value="Glyco_trans_25"/>
</dbReference>
<dbReference type="Pfam" id="PF01755">
    <property type="entry name" value="Glyco_transf_25"/>
    <property type="match status" value="1"/>
</dbReference>
<evidence type="ECO:0000313" key="3">
    <source>
        <dbReference type="EMBL" id="AMX03048.1"/>
    </source>
</evidence>
<dbReference type="KEGG" id="mthd:A3224_11150"/>
<proteinExistence type="predicted"/>
<reference evidence="4" key="3">
    <citation type="submission" date="2022-11" db="EMBL/GenBank/DDBJ databases">
        <title>Chitin-degrading and fungicidal potential of chitinolytic bacterial strains from marine environment of the Pacific Ocean regions.</title>
        <authorList>
            <person name="Pentekhina I."/>
            <person name="Nedashkovskaya O."/>
            <person name="Seitkalieva A."/>
            <person name="Podvolotskaya A."/>
            <person name="Tekutyeva L."/>
            <person name="Balabanova L."/>
        </authorList>
    </citation>
    <scope>NUCLEOTIDE SEQUENCE</scope>
    <source>
        <strain evidence="4">KMM 6838</strain>
    </source>
</reference>
<feature type="domain" description="Glycosyl transferase family 25" evidence="2">
    <location>
        <begin position="86"/>
        <end position="262"/>
    </location>
</feature>
<evidence type="ECO:0000256" key="1">
    <source>
        <dbReference type="SAM" id="MobiDB-lite"/>
    </source>
</evidence>
<dbReference type="Proteomes" id="UP001209730">
    <property type="component" value="Unassembled WGS sequence"/>
</dbReference>
<protein>
    <submittedName>
        <fullName evidence="4">Glycosyltransferase family 25 protein</fullName>
    </submittedName>
</protein>
<evidence type="ECO:0000259" key="2">
    <source>
        <dbReference type="Pfam" id="PF01755"/>
    </source>
</evidence>
<dbReference type="EMBL" id="CP014864">
    <property type="protein sequence ID" value="AMX03048.1"/>
    <property type="molecule type" value="Genomic_DNA"/>
</dbReference>
<dbReference type="Proteomes" id="UP000076077">
    <property type="component" value="Chromosome"/>
</dbReference>
<accession>A0A143HMX2</accession>
<sequence length="348" mass="39962">MKQQNHRRFTAALKRFANIPVDMVGQLLKQLAGNTGVAVANGASAQLQRVATQPAPAYQPRPQKPHKRERPTRQRPQTSHITKAPCWVITLDPDGERVKSLLESLRAQRLPTTAIPGVDGRSGMPEFERGERLSQGTTRWRHLCELKSSEVGCYLAHLRAIRRAYESGLERVCILEDDVRLEPSFGKVLAELERLPANVEMVRLMGLKVRKRKEIQPLADGSHTLVRPERGWCGAQGYLINRAGMKKVLAHGSRIFEPIDKLFDHFWQFDLQLYGVEPHLLWETEHESSIVKSNAGRDKVATWLYWLHPLGKLWRSLERHYYLRRNARAFYPAQNPTKRPGRTPRLKF</sequence>
<keyword evidence="5" id="KW-1185">Reference proteome</keyword>
<evidence type="ECO:0000313" key="4">
    <source>
        <dbReference type="EMBL" id="MCX2802042.1"/>
    </source>
</evidence>
<dbReference type="AlphaFoldDB" id="A0A143HMX2"/>
<dbReference type="GeneID" id="76608605"/>
<feature type="region of interest" description="Disordered" evidence="1">
    <location>
        <begin position="113"/>
        <end position="132"/>
    </location>
</feature>
<name>A0A143HMX2_MICTH</name>
<reference evidence="3" key="1">
    <citation type="submission" date="2016-03" db="EMBL/GenBank/DDBJ databases">
        <authorList>
            <person name="Ploux O."/>
        </authorList>
    </citation>
    <scope>NUCLEOTIDE SEQUENCE [LARGE SCALE GENOMIC DNA]</scope>
    <source>
        <strain evidence="3">DAU221</strain>
    </source>
</reference>
<organism evidence="3 5">
    <name type="scientific">Microbulbifer thermotolerans</name>
    <dbReference type="NCBI Taxonomy" id="252514"/>
    <lineage>
        <taxon>Bacteria</taxon>
        <taxon>Pseudomonadati</taxon>
        <taxon>Pseudomonadota</taxon>
        <taxon>Gammaproteobacteria</taxon>
        <taxon>Cellvibrionales</taxon>
        <taxon>Microbulbiferaceae</taxon>
        <taxon>Microbulbifer</taxon>
    </lineage>
</organism>
<dbReference type="EMBL" id="JAPHQB010000013">
    <property type="protein sequence ID" value="MCX2802042.1"/>
    <property type="molecule type" value="Genomic_DNA"/>
</dbReference>
<dbReference type="RefSeq" id="WP_067154494.1">
    <property type="nucleotide sequence ID" value="NZ_CP014864.1"/>
</dbReference>